<dbReference type="InterPro" id="IPR018845">
    <property type="entry name" value="Initiator-bd"/>
</dbReference>
<feature type="compositionally biased region" description="Low complexity" evidence="1">
    <location>
        <begin position="197"/>
        <end position="209"/>
    </location>
</feature>
<proteinExistence type="predicted"/>
<feature type="domain" description="Initiator binding" evidence="2">
    <location>
        <begin position="14"/>
        <end position="139"/>
    </location>
</feature>
<organism evidence="3 4">
    <name type="scientific">Trichomonas vaginalis (strain ATCC PRA-98 / G3)</name>
    <dbReference type="NCBI Taxonomy" id="412133"/>
    <lineage>
        <taxon>Eukaryota</taxon>
        <taxon>Metamonada</taxon>
        <taxon>Parabasalia</taxon>
        <taxon>Trichomonadida</taxon>
        <taxon>Trichomonadidae</taxon>
        <taxon>Trichomonas</taxon>
    </lineage>
</organism>
<evidence type="ECO:0000313" key="3">
    <source>
        <dbReference type="EMBL" id="EAX90710.1"/>
    </source>
</evidence>
<dbReference type="SMR" id="A2FWK0"/>
<gene>
    <name evidence="3" type="ORF">TVAG_328100</name>
</gene>
<sequence>MNQVPAFFDFLSLKDQQYYNRLRAELSSESHKYKKNMRCLTFQTDLESIKRYIYQNDGSEWKRCLVCGICWIGTSIAINTRQLRLLIDKCKSSINGALAKLGYSSEIIRGEGSPELITSIPYLKCNFVEQRQWTIRRRSAMSPFPVYLYSPGLGYHLITPQPSVQQSHPAKMTKKAERVATFGFPKKIEPNCEGCCSSSSSSTSDAPSSPEEKPIEKDEFFLDPCCCCPIEWESVSVNEEMSNWG</sequence>
<reference evidence="3" key="1">
    <citation type="submission" date="2006-10" db="EMBL/GenBank/DDBJ databases">
        <authorList>
            <person name="Amadeo P."/>
            <person name="Zhao Q."/>
            <person name="Wortman J."/>
            <person name="Fraser-Liggett C."/>
            <person name="Carlton J."/>
        </authorList>
    </citation>
    <scope>NUCLEOTIDE SEQUENCE</scope>
    <source>
        <strain evidence="3">G3</strain>
    </source>
</reference>
<dbReference type="VEuPathDB" id="TrichDB:TVAG_328100"/>
<feature type="region of interest" description="Disordered" evidence="1">
    <location>
        <begin position="192"/>
        <end position="215"/>
    </location>
</feature>
<evidence type="ECO:0000256" key="1">
    <source>
        <dbReference type="SAM" id="MobiDB-lite"/>
    </source>
</evidence>
<evidence type="ECO:0000259" key="2">
    <source>
        <dbReference type="Pfam" id="PF10416"/>
    </source>
</evidence>
<dbReference type="EMBL" id="DS114087">
    <property type="protein sequence ID" value="EAX90710.1"/>
    <property type="molecule type" value="Genomic_DNA"/>
</dbReference>
<dbReference type="RefSeq" id="XP_001303640.1">
    <property type="nucleotide sequence ID" value="XM_001303639.1"/>
</dbReference>
<dbReference type="InParanoid" id="A2FWK0"/>
<keyword evidence="4" id="KW-1185">Reference proteome</keyword>
<dbReference type="VEuPathDB" id="TrichDB:TVAGG3_0675070"/>
<dbReference type="OrthoDB" id="10438796at2759"/>
<name>A2FWK0_TRIV3</name>
<dbReference type="KEGG" id="tva:4748397"/>
<dbReference type="Proteomes" id="UP000001542">
    <property type="component" value="Unassembled WGS sequence"/>
</dbReference>
<reference evidence="3" key="2">
    <citation type="journal article" date="2007" name="Science">
        <title>Draft genome sequence of the sexually transmitted pathogen Trichomonas vaginalis.</title>
        <authorList>
            <person name="Carlton J.M."/>
            <person name="Hirt R.P."/>
            <person name="Silva J.C."/>
            <person name="Delcher A.L."/>
            <person name="Schatz M."/>
            <person name="Zhao Q."/>
            <person name="Wortman J.R."/>
            <person name="Bidwell S.L."/>
            <person name="Alsmark U.C.M."/>
            <person name="Besteiro S."/>
            <person name="Sicheritz-Ponten T."/>
            <person name="Noel C.J."/>
            <person name="Dacks J.B."/>
            <person name="Foster P.G."/>
            <person name="Simillion C."/>
            <person name="Van de Peer Y."/>
            <person name="Miranda-Saavedra D."/>
            <person name="Barton G.J."/>
            <person name="Westrop G.D."/>
            <person name="Mueller S."/>
            <person name="Dessi D."/>
            <person name="Fiori P.L."/>
            <person name="Ren Q."/>
            <person name="Paulsen I."/>
            <person name="Zhang H."/>
            <person name="Bastida-Corcuera F.D."/>
            <person name="Simoes-Barbosa A."/>
            <person name="Brown M.T."/>
            <person name="Hayes R.D."/>
            <person name="Mukherjee M."/>
            <person name="Okumura C.Y."/>
            <person name="Schneider R."/>
            <person name="Smith A.J."/>
            <person name="Vanacova S."/>
            <person name="Villalvazo M."/>
            <person name="Haas B.J."/>
            <person name="Pertea M."/>
            <person name="Feldblyum T.V."/>
            <person name="Utterback T.R."/>
            <person name="Shu C.L."/>
            <person name="Osoegawa K."/>
            <person name="de Jong P.J."/>
            <person name="Hrdy I."/>
            <person name="Horvathova L."/>
            <person name="Zubacova Z."/>
            <person name="Dolezal P."/>
            <person name="Malik S.B."/>
            <person name="Logsdon J.M. Jr."/>
            <person name="Henze K."/>
            <person name="Gupta A."/>
            <person name="Wang C.C."/>
            <person name="Dunne R.L."/>
            <person name="Upcroft J.A."/>
            <person name="Upcroft P."/>
            <person name="White O."/>
            <person name="Salzberg S.L."/>
            <person name="Tang P."/>
            <person name="Chiu C.-H."/>
            <person name="Lee Y.-S."/>
            <person name="Embley T.M."/>
            <person name="Coombs G.H."/>
            <person name="Mottram J.C."/>
            <person name="Tachezy J."/>
            <person name="Fraser-Liggett C.M."/>
            <person name="Johnson P.J."/>
        </authorList>
    </citation>
    <scope>NUCLEOTIDE SEQUENCE [LARGE SCALE GENOMIC DNA]</scope>
    <source>
        <strain evidence="3">G3</strain>
    </source>
</reference>
<protein>
    <recommendedName>
        <fullName evidence="2">Initiator binding domain-containing protein</fullName>
    </recommendedName>
</protein>
<dbReference type="AlphaFoldDB" id="A2FWK0"/>
<dbReference type="Pfam" id="PF10416">
    <property type="entry name" value="IBD"/>
    <property type="match status" value="1"/>
</dbReference>
<evidence type="ECO:0000313" key="4">
    <source>
        <dbReference type="Proteomes" id="UP000001542"/>
    </source>
</evidence>
<accession>A2FWK0</accession>